<dbReference type="RefSeq" id="WP_110321340.1">
    <property type="nucleotide sequence ID" value="NZ_QJKD01000001.1"/>
</dbReference>
<feature type="domain" description="ABC transmembrane type-1" evidence="8">
    <location>
        <begin position="96"/>
        <end position="297"/>
    </location>
</feature>
<evidence type="ECO:0000256" key="2">
    <source>
        <dbReference type="ARBA" id="ARBA00022448"/>
    </source>
</evidence>
<comment type="subcellular location">
    <subcellularLocation>
        <location evidence="1 7">Cell membrane</location>
        <topology evidence="1 7">Multi-pass membrane protein</topology>
    </subcellularLocation>
</comment>
<reference evidence="9 10" key="1">
    <citation type="submission" date="2018-05" db="EMBL/GenBank/DDBJ databases">
        <title>Genomic Encyclopedia of Type Strains, Phase IV (KMG-IV): sequencing the most valuable type-strain genomes for metagenomic binning, comparative biology and taxonomic classification.</title>
        <authorList>
            <person name="Goeker M."/>
        </authorList>
    </citation>
    <scope>NUCLEOTIDE SEQUENCE [LARGE SCALE GENOMIC DNA]</scope>
    <source>
        <strain evidence="9 10">DSM 24995</strain>
    </source>
</reference>
<dbReference type="PANTHER" id="PTHR43163">
    <property type="entry name" value="DIPEPTIDE TRANSPORT SYSTEM PERMEASE PROTEIN DPPB-RELATED"/>
    <property type="match status" value="1"/>
</dbReference>
<keyword evidence="5 7" id="KW-1133">Transmembrane helix</keyword>
<feature type="transmembrane region" description="Helical" evidence="7">
    <location>
        <begin position="228"/>
        <end position="249"/>
    </location>
</feature>
<comment type="caution">
    <text evidence="9">The sequence shown here is derived from an EMBL/GenBank/DDBJ whole genome shotgun (WGS) entry which is preliminary data.</text>
</comment>
<evidence type="ECO:0000256" key="7">
    <source>
        <dbReference type="RuleBase" id="RU363032"/>
    </source>
</evidence>
<keyword evidence="6 7" id="KW-0472">Membrane</keyword>
<evidence type="ECO:0000256" key="6">
    <source>
        <dbReference type="ARBA" id="ARBA00023136"/>
    </source>
</evidence>
<dbReference type="InterPro" id="IPR000515">
    <property type="entry name" value="MetI-like"/>
</dbReference>
<dbReference type="InterPro" id="IPR045621">
    <property type="entry name" value="BPD_transp_1_N"/>
</dbReference>
<keyword evidence="10" id="KW-1185">Reference proteome</keyword>
<organism evidence="9 10">
    <name type="scientific">Hungatella effluvii</name>
    <dbReference type="NCBI Taxonomy" id="1096246"/>
    <lineage>
        <taxon>Bacteria</taxon>
        <taxon>Bacillati</taxon>
        <taxon>Bacillota</taxon>
        <taxon>Clostridia</taxon>
        <taxon>Lachnospirales</taxon>
        <taxon>Lachnospiraceae</taxon>
        <taxon>Hungatella</taxon>
    </lineage>
</organism>
<dbReference type="PROSITE" id="PS50928">
    <property type="entry name" value="ABC_TM1"/>
    <property type="match status" value="1"/>
</dbReference>
<dbReference type="Gene3D" id="1.10.3720.10">
    <property type="entry name" value="MetI-like"/>
    <property type="match status" value="1"/>
</dbReference>
<evidence type="ECO:0000256" key="5">
    <source>
        <dbReference type="ARBA" id="ARBA00022989"/>
    </source>
</evidence>
<dbReference type="EMBL" id="QJKD01000001">
    <property type="protein sequence ID" value="PXX57044.1"/>
    <property type="molecule type" value="Genomic_DNA"/>
</dbReference>
<feature type="transmembrane region" description="Helical" evidence="7">
    <location>
        <begin position="174"/>
        <end position="190"/>
    </location>
</feature>
<dbReference type="GO" id="GO:0005886">
    <property type="term" value="C:plasma membrane"/>
    <property type="evidence" value="ECO:0007669"/>
    <property type="project" value="UniProtKB-SubCell"/>
</dbReference>
<evidence type="ECO:0000256" key="1">
    <source>
        <dbReference type="ARBA" id="ARBA00004651"/>
    </source>
</evidence>
<dbReference type="SUPFAM" id="SSF161098">
    <property type="entry name" value="MetI-like"/>
    <property type="match status" value="1"/>
</dbReference>
<name>A0A2V3YRT4_9FIRM</name>
<keyword evidence="3" id="KW-1003">Cell membrane</keyword>
<dbReference type="CDD" id="cd06261">
    <property type="entry name" value="TM_PBP2"/>
    <property type="match status" value="1"/>
</dbReference>
<evidence type="ECO:0000313" key="9">
    <source>
        <dbReference type="EMBL" id="PXX57044.1"/>
    </source>
</evidence>
<evidence type="ECO:0000313" key="10">
    <source>
        <dbReference type="Proteomes" id="UP000248057"/>
    </source>
</evidence>
<proteinExistence type="inferred from homology"/>
<protein>
    <submittedName>
        <fullName evidence="9">Peptide/nickel transport system permease protein</fullName>
    </submittedName>
</protein>
<evidence type="ECO:0000259" key="8">
    <source>
        <dbReference type="PROSITE" id="PS50928"/>
    </source>
</evidence>
<feature type="transmembrane region" description="Helical" evidence="7">
    <location>
        <begin position="9"/>
        <end position="30"/>
    </location>
</feature>
<dbReference type="Pfam" id="PF19300">
    <property type="entry name" value="BPD_transp_1_N"/>
    <property type="match status" value="1"/>
</dbReference>
<evidence type="ECO:0000256" key="3">
    <source>
        <dbReference type="ARBA" id="ARBA00022475"/>
    </source>
</evidence>
<accession>A0A2V3YRT4</accession>
<dbReference type="Proteomes" id="UP000248057">
    <property type="component" value="Unassembled WGS sequence"/>
</dbReference>
<dbReference type="AlphaFoldDB" id="A0A2V3YRT4"/>
<dbReference type="PANTHER" id="PTHR43163:SF6">
    <property type="entry name" value="DIPEPTIDE TRANSPORT SYSTEM PERMEASE PROTEIN DPPB-RELATED"/>
    <property type="match status" value="1"/>
</dbReference>
<dbReference type="InterPro" id="IPR035906">
    <property type="entry name" value="MetI-like_sf"/>
</dbReference>
<feature type="transmembrane region" description="Helical" evidence="7">
    <location>
        <begin position="134"/>
        <end position="162"/>
    </location>
</feature>
<feature type="transmembrane region" description="Helical" evidence="7">
    <location>
        <begin position="98"/>
        <end position="122"/>
    </location>
</feature>
<gene>
    <name evidence="9" type="ORF">DFR60_101351</name>
</gene>
<comment type="similarity">
    <text evidence="7">Belongs to the binding-protein-dependent transport system permease family.</text>
</comment>
<dbReference type="GeneID" id="86059698"/>
<dbReference type="GO" id="GO:0055085">
    <property type="term" value="P:transmembrane transport"/>
    <property type="evidence" value="ECO:0007669"/>
    <property type="project" value="InterPro"/>
</dbReference>
<sequence length="315" mass="34450">MIKYIGKRILMMIPVMFGVTLLIFTLLYFANGDPARNLLGAEATEEEVQELRDEWGLDDPYLIRYGNYLKQLLVDRSLGVSYVNKKEVSTEIVARFKVSFAIAVESTIIAVLFGTVMGVLAATHQNTWVDNASMVAALVGASMPGFWIGLVLSIVFALKLGWLPSSGWGTFKESLLPCISLAIGAAGGLARQTRSSMLEVIRQDYIVTAKAKGVSKFKVTYVHALRNALIPVVTAAGGTLSWLMGGVVVTETVFSIPGLGMYMVTAINQRDYPVIQGSVLYIALTFSLVMLAVDILYAYIEPRIKARYKTAKTVK</sequence>
<keyword evidence="4 7" id="KW-0812">Transmembrane</keyword>
<evidence type="ECO:0000256" key="4">
    <source>
        <dbReference type="ARBA" id="ARBA00022692"/>
    </source>
</evidence>
<dbReference type="Pfam" id="PF00528">
    <property type="entry name" value="BPD_transp_1"/>
    <property type="match status" value="1"/>
</dbReference>
<feature type="transmembrane region" description="Helical" evidence="7">
    <location>
        <begin position="279"/>
        <end position="300"/>
    </location>
</feature>
<keyword evidence="2 7" id="KW-0813">Transport</keyword>